<dbReference type="GO" id="GO:0035556">
    <property type="term" value="P:intracellular signal transduction"/>
    <property type="evidence" value="ECO:0007669"/>
    <property type="project" value="InterPro"/>
</dbReference>
<keyword evidence="15" id="KW-1185">Reference proteome</keyword>
<dbReference type="InterPro" id="IPR000219">
    <property type="entry name" value="DH_dom"/>
</dbReference>
<feature type="compositionally biased region" description="Acidic residues" evidence="7">
    <location>
        <begin position="1311"/>
        <end position="1339"/>
    </location>
</feature>
<dbReference type="SMART" id="SM00233">
    <property type="entry name" value="PH"/>
    <property type="match status" value="1"/>
</dbReference>
<name>A0A0C9TBE2_PAXIN</name>
<evidence type="ECO:0000256" key="1">
    <source>
        <dbReference type="ARBA" id="ARBA00004496"/>
    </source>
</evidence>
<gene>
    <name evidence="14" type="ORF">PAXINDRAFT_177094</name>
</gene>
<dbReference type="InterPro" id="IPR035899">
    <property type="entry name" value="DBL_dom_sf"/>
</dbReference>
<feature type="compositionally biased region" description="Pro residues" evidence="7">
    <location>
        <begin position="679"/>
        <end position="688"/>
    </location>
</feature>
<feature type="compositionally biased region" description="Basic and acidic residues" evidence="7">
    <location>
        <begin position="579"/>
        <end position="618"/>
    </location>
</feature>
<dbReference type="Pfam" id="PF02205">
    <property type="entry name" value="WH2"/>
    <property type="match status" value="1"/>
</dbReference>
<feature type="compositionally biased region" description="Pro residues" evidence="7">
    <location>
        <begin position="809"/>
        <end position="824"/>
    </location>
</feature>
<dbReference type="PANTHER" id="PTHR46006">
    <property type="entry name" value="RHO GUANINE NUCLEOTIDE EXCHANGE FACTOR AT 64C, ISOFORM A"/>
    <property type="match status" value="1"/>
</dbReference>
<evidence type="ECO:0000259" key="11">
    <source>
        <dbReference type="PROSITE" id="PS50031"/>
    </source>
</evidence>
<dbReference type="Pfam" id="PF12763">
    <property type="entry name" value="EH"/>
    <property type="match status" value="1"/>
</dbReference>
<feature type="domain" description="EH" evidence="11">
    <location>
        <begin position="149"/>
        <end position="238"/>
    </location>
</feature>
<feature type="compositionally biased region" description="Polar residues" evidence="7">
    <location>
        <begin position="1481"/>
        <end position="1490"/>
    </location>
</feature>
<dbReference type="Pfam" id="PF14604">
    <property type="entry name" value="SH3_9"/>
    <property type="match status" value="1"/>
</dbReference>
<feature type="compositionally biased region" description="Low complexity" evidence="7">
    <location>
        <begin position="1523"/>
        <end position="1540"/>
    </location>
</feature>
<feature type="region of interest" description="Disordered" evidence="7">
    <location>
        <begin position="104"/>
        <end position="140"/>
    </location>
</feature>
<feature type="region of interest" description="Disordered" evidence="7">
    <location>
        <begin position="271"/>
        <end position="332"/>
    </location>
</feature>
<feature type="compositionally biased region" description="Basic and acidic residues" evidence="7">
    <location>
        <begin position="411"/>
        <end position="445"/>
    </location>
</feature>
<dbReference type="Pfam" id="PF00018">
    <property type="entry name" value="SH3_1"/>
    <property type="match status" value="1"/>
</dbReference>
<dbReference type="InterPro" id="IPR001331">
    <property type="entry name" value="GDS_CDC24_CS"/>
</dbReference>
<dbReference type="GO" id="GO:0005737">
    <property type="term" value="C:cytoplasm"/>
    <property type="evidence" value="ECO:0007669"/>
    <property type="project" value="UniProtKB-SubCell"/>
</dbReference>
<evidence type="ECO:0000259" key="12">
    <source>
        <dbReference type="PROSITE" id="PS50222"/>
    </source>
</evidence>
<evidence type="ECO:0000259" key="8">
    <source>
        <dbReference type="PROSITE" id="PS50002"/>
    </source>
</evidence>
<dbReference type="Pfam" id="PF00621">
    <property type="entry name" value="RhoGEF"/>
    <property type="match status" value="1"/>
</dbReference>
<dbReference type="Proteomes" id="UP000053647">
    <property type="component" value="Unassembled WGS sequence"/>
</dbReference>
<feature type="domain" description="EF-hand" evidence="12">
    <location>
        <begin position="182"/>
        <end position="217"/>
    </location>
</feature>
<dbReference type="InterPro" id="IPR036028">
    <property type="entry name" value="SH3-like_dom_sf"/>
</dbReference>
<dbReference type="InterPro" id="IPR051480">
    <property type="entry name" value="Endocytic_GEF_Adapter"/>
</dbReference>
<feature type="domain" description="PH" evidence="9">
    <location>
        <begin position="1893"/>
        <end position="1987"/>
    </location>
</feature>
<feature type="domain" description="SH3" evidence="8">
    <location>
        <begin position="1191"/>
        <end position="1250"/>
    </location>
</feature>
<feature type="compositionally biased region" description="Pro residues" evidence="7">
    <location>
        <begin position="630"/>
        <end position="642"/>
    </location>
</feature>
<dbReference type="InterPro" id="IPR011992">
    <property type="entry name" value="EF-hand-dom_pair"/>
</dbReference>
<evidence type="ECO:0000259" key="10">
    <source>
        <dbReference type="PROSITE" id="PS50010"/>
    </source>
</evidence>
<evidence type="ECO:0000256" key="5">
    <source>
        <dbReference type="ARBA" id="ARBA00022490"/>
    </source>
</evidence>
<feature type="region of interest" description="Disordered" evidence="7">
    <location>
        <begin position="755"/>
        <end position="1068"/>
    </location>
</feature>
<dbReference type="InterPro" id="IPR001452">
    <property type="entry name" value="SH3_domain"/>
</dbReference>
<feature type="compositionally biased region" description="Basic and acidic residues" evidence="7">
    <location>
        <begin position="309"/>
        <end position="322"/>
    </location>
</feature>
<dbReference type="PROSITE" id="PS50002">
    <property type="entry name" value="SH3"/>
    <property type="match status" value="1"/>
</dbReference>
<feature type="compositionally biased region" description="Polar residues" evidence="7">
    <location>
        <begin position="560"/>
        <end position="576"/>
    </location>
</feature>
<feature type="compositionally biased region" description="Low complexity" evidence="7">
    <location>
        <begin position="1041"/>
        <end position="1054"/>
    </location>
</feature>
<feature type="region of interest" description="Disordered" evidence="7">
    <location>
        <begin position="1523"/>
        <end position="1552"/>
    </location>
</feature>
<proteinExistence type="predicted"/>
<evidence type="ECO:0000256" key="7">
    <source>
        <dbReference type="SAM" id="MobiDB-lite"/>
    </source>
</evidence>
<dbReference type="CDD" id="cd00052">
    <property type="entry name" value="EH"/>
    <property type="match status" value="1"/>
</dbReference>
<feature type="region of interest" description="Disordered" evidence="7">
    <location>
        <begin position="1251"/>
        <end position="1355"/>
    </location>
</feature>
<feature type="compositionally biased region" description="Acidic residues" evidence="7">
    <location>
        <begin position="894"/>
        <end position="913"/>
    </location>
</feature>
<feature type="compositionally biased region" description="Polar residues" evidence="7">
    <location>
        <begin position="1461"/>
        <end position="1470"/>
    </location>
</feature>
<evidence type="ECO:0000259" key="9">
    <source>
        <dbReference type="PROSITE" id="PS50003"/>
    </source>
</evidence>
<evidence type="ECO:0000259" key="13">
    <source>
        <dbReference type="PROSITE" id="PS51082"/>
    </source>
</evidence>
<dbReference type="GO" id="GO:0003779">
    <property type="term" value="F:actin binding"/>
    <property type="evidence" value="ECO:0007669"/>
    <property type="project" value="InterPro"/>
</dbReference>
<dbReference type="PRINTS" id="PR00499">
    <property type="entry name" value="P67PHOX"/>
</dbReference>
<dbReference type="SUPFAM" id="SSF50044">
    <property type="entry name" value="SH3-domain"/>
    <property type="match status" value="2"/>
</dbReference>
<dbReference type="PROSITE" id="PS50031">
    <property type="entry name" value="EH"/>
    <property type="match status" value="1"/>
</dbReference>
<feature type="compositionally biased region" description="Polar residues" evidence="7">
    <location>
        <begin position="276"/>
        <end position="285"/>
    </location>
</feature>
<dbReference type="GO" id="GO:0035025">
    <property type="term" value="P:positive regulation of Rho protein signal transduction"/>
    <property type="evidence" value="ECO:0007669"/>
    <property type="project" value="TreeGrafter"/>
</dbReference>
<dbReference type="Gene3D" id="1.10.238.10">
    <property type="entry name" value="EF-hand"/>
    <property type="match status" value="1"/>
</dbReference>
<organism evidence="14 15">
    <name type="scientific">Paxillus involutus ATCC 200175</name>
    <dbReference type="NCBI Taxonomy" id="664439"/>
    <lineage>
        <taxon>Eukaryota</taxon>
        <taxon>Fungi</taxon>
        <taxon>Dikarya</taxon>
        <taxon>Basidiomycota</taxon>
        <taxon>Agaricomycotina</taxon>
        <taxon>Agaricomycetes</taxon>
        <taxon>Agaricomycetidae</taxon>
        <taxon>Boletales</taxon>
        <taxon>Paxilineae</taxon>
        <taxon>Paxillaceae</taxon>
        <taxon>Paxillus</taxon>
    </lineage>
</organism>
<dbReference type="PROSITE" id="PS50222">
    <property type="entry name" value="EF_HAND_2"/>
    <property type="match status" value="1"/>
</dbReference>
<dbReference type="InterPro" id="IPR011993">
    <property type="entry name" value="PH-like_dom_sf"/>
</dbReference>
<dbReference type="OrthoDB" id="1716625at2759"/>
<dbReference type="SMART" id="SM00326">
    <property type="entry name" value="SH3"/>
    <property type="match status" value="2"/>
</dbReference>
<dbReference type="CDD" id="cd00174">
    <property type="entry name" value="SH3"/>
    <property type="match status" value="1"/>
</dbReference>
<feature type="domain" description="WH2" evidence="13">
    <location>
        <begin position="984"/>
        <end position="1001"/>
    </location>
</feature>
<dbReference type="CDD" id="cd00160">
    <property type="entry name" value="RhoGEF"/>
    <property type="match status" value="1"/>
</dbReference>
<dbReference type="PROSITE" id="PS00741">
    <property type="entry name" value="DH_1"/>
    <property type="match status" value="1"/>
</dbReference>
<dbReference type="Gene3D" id="1.20.900.10">
    <property type="entry name" value="Dbl homology (DH) domain"/>
    <property type="match status" value="1"/>
</dbReference>
<feature type="region of interest" description="Disordered" evidence="7">
    <location>
        <begin position="1395"/>
        <end position="1491"/>
    </location>
</feature>
<evidence type="ECO:0000256" key="6">
    <source>
        <dbReference type="PROSITE-ProRule" id="PRU00192"/>
    </source>
</evidence>
<feature type="compositionally biased region" description="Pro residues" evidence="7">
    <location>
        <begin position="868"/>
        <end position="883"/>
    </location>
</feature>
<feature type="compositionally biased region" description="Polar residues" evidence="7">
    <location>
        <begin position="104"/>
        <end position="115"/>
    </location>
</feature>
<feature type="compositionally biased region" description="Pro residues" evidence="7">
    <location>
        <begin position="939"/>
        <end position="958"/>
    </location>
</feature>
<feature type="compositionally biased region" description="Basic and acidic residues" evidence="7">
    <location>
        <begin position="713"/>
        <end position="722"/>
    </location>
</feature>
<dbReference type="InterPro" id="IPR003124">
    <property type="entry name" value="WH2_dom"/>
</dbReference>
<reference evidence="15" key="2">
    <citation type="submission" date="2015-01" db="EMBL/GenBank/DDBJ databases">
        <title>Evolutionary Origins and Diversification of the Mycorrhizal Mutualists.</title>
        <authorList>
            <consortium name="DOE Joint Genome Institute"/>
            <consortium name="Mycorrhizal Genomics Consortium"/>
            <person name="Kohler A."/>
            <person name="Kuo A."/>
            <person name="Nagy L.G."/>
            <person name="Floudas D."/>
            <person name="Copeland A."/>
            <person name="Barry K.W."/>
            <person name="Cichocki N."/>
            <person name="Veneault-Fourrey C."/>
            <person name="LaButti K."/>
            <person name="Lindquist E.A."/>
            <person name="Lipzen A."/>
            <person name="Lundell T."/>
            <person name="Morin E."/>
            <person name="Murat C."/>
            <person name="Riley R."/>
            <person name="Ohm R."/>
            <person name="Sun H."/>
            <person name="Tunlid A."/>
            <person name="Henrissat B."/>
            <person name="Grigoriev I.V."/>
            <person name="Hibbett D.S."/>
            <person name="Martin F."/>
        </authorList>
    </citation>
    <scope>NUCLEOTIDE SEQUENCE [LARGE SCALE GENOMIC DNA]</scope>
    <source>
        <strain evidence="15">ATCC 200175</strain>
    </source>
</reference>
<feature type="compositionally biased region" description="Basic and acidic residues" evidence="7">
    <location>
        <begin position="453"/>
        <end position="492"/>
    </location>
</feature>
<accession>A0A0C9TBE2</accession>
<evidence type="ECO:0000256" key="3">
    <source>
        <dbReference type="ARBA" id="ARBA00020728"/>
    </source>
</evidence>
<feature type="compositionally biased region" description="Low complexity" evidence="7">
    <location>
        <begin position="762"/>
        <end position="776"/>
    </location>
</feature>
<dbReference type="InterPro" id="IPR002048">
    <property type="entry name" value="EF_hand_dom"/>
</dbReference>
<dbReference type="PROSITE" id="PS50003">
    <property type="entry name" value="PH_DOMAIN"/>
    <property type="match status" value="1"/>
</dbReference>
<dbReference type="HOGENOM" id="CLU_235129_0_0_1"/>
<feature type="region of interest" description="Disordered" evidence="7">
    <location>
        <begin position="1785"/>
        <end position="1821"/>
    </location>
</feature>
<feature type="compositionally biased region" description="Polar residues" evidence="7">
    <location>
        <begin position="1791"/>
        <end position="1801"/>
    </location>
</feature>
<dbReference type="SMART" id="SM00027">
    <property type="entry name" value="EH"/>
    <property type="match status" value="1"/>
</dbReference>
<feature type="compositionally biased region" description="Pro residues" evidence="7">
    <location>
        <begin position="1031"/>
        <end position="1040"/>
    </location>
</feature>
<feature type="compositionally biased region" description="Basic and acidic residues" evidence="7">
    <location>
        <begin position="1541"/>
        <end position="1551"/>
    </location>
</feature>
<feature type="compositionally biased region" description="Basic and acidic residues" evidence="7">
    <location>
        <begin position="544"/>
        <end position="553"/>
    </location>
</feature>
<reference evidence="14 15" key="1">
    <citation type="submission" date="2014-06" db="EMBL/GenBank/DDBJ databases">
        <authorList>
            <consortium name="DOE Joint Genome Institute"/>
            <person name="Kuo A."/>
            <person name="Kohler A."/>
            <person name="Nagy L.G."/>
            <person name="Floudas D."/>
            <person name="Copeland A."/>
            <person name="Barry K.W."/>
            <person name="Cichocki N."/>
            <person name="Veneault-Fourrey C."/>
            <person name="LaButti K."/>
            <person name="Lindquist E.A."/>
            <person name="Lipzen A."/>
            <person name="Lundell T."/>
            <person name="Morin E."/>
            <person name="Murat C."/>
            <person name="Sun H."/>
            <person name="Tunlid A."/>
            <person name="Henrissat B."/>
            <person name="Grigoriev I.V."/>
            <person name="Hibbett D.S."/>
            <person name="Martin F."/>
            <person name="Nordberg H.P."/>
            <person name="Cantor M.N."/>
            <person name="Hua S.X."/>
        </authorList>
    </citation>
    <scope>NUCLEOTIDE SEQUENCE [LARGE SCALE GENOMIC DNA]</scope>
    <source>
        <strain evidence="14 15">ATCC 200175</strain>
    </source>
</reference>
<dbReference type="InterPro" id="IPR000261">
    <property type="entry name" value="EH_dom"/>
</dbReference>
<dbReference type="InterPro" id="IPR001849">
    <property type="entry name" value="PH_domain"/>
</dbReference>
<feature type="region of interest" description="Disordered" evidence="7">
    <location>
        <begin position="19"/>
        <end position="56"/>
    </location>
</feature>
<dbReference type="GO" id="GO:0005085">
    <property type="term" value="F:guanyl-nucleotide exchange factor activity"/>
    <property type="evidence" value="ECO:0007669"/>
    <property type="project" value="InterPro"/>
</dbReference>
<feature type="region of interest" description="Disordered" evidence="7">
    <location>
        <begin position="411"/>
        <end position="722"/>
    </location>
</feature>
<evidence type="ECO:0000313" key="15">
    <source>
        <dbReference type="Proteomes" id="UP000053647"/>
    </source>
</evidence>
<feature type="compositionally biased region" description="Pro residues" evidence="7">
    <location>
        <begin position="777"/>
        <end position="795"/>
    </location>
</feature>
<dbReference type="SUPFAM" id="SSF47473">
    <property type="entry name" value="EF-hand"/>
    <property type="match status" value="1"/>
</dbReference>
<feature type="compositionally biased region" description="Pro residues" evidence="7">
    <location>
        <begin position="513"/>
        <end position="524"/>
    </location>
</feature>
<feature type="compositionally biased region" description="Pro residues" evidence="7">
    <location>
        <begin position="42"/>
        <end position="52"/>
    </location>
</feature>
<sequence>MSQWGQPGFQYPMQTGFPVGLGGLAPQPTGFPGARPQGFQQHPPPPPVPPLPSQFLNTNQSLAAQPTGVGFVSQHTGFAGRTPAPLVPQVTGFVDPRLQLLSSSFMPSNTTSPYTSGGAPQLVPPPQQHNQSHGGGTTPKVSWVLSKAEKKQYDQVFRAWDAQGTGFVNGETALEVFGESGLDRNDLARIWTLADADNRGKLNLAEFHVAMGLIHRRLRGIDIPDELPHELVPPSSRDLDTSVDFLKDILKHDTRARAHSPLAFDAPVSRLKERSFTSSSSQQGGRQDATVYKHQDTEPPGGFYQPRNRHVDRSAVRSRADDASPAASDLSSIKRQLLNTQKMLNDTLATERSSDALDRDLEDLRYRITRLQEDLEYVSKGPKTSTKDEEKRRLERELVRLMHEEVPELERKLEEREAKREREKREWTRDRDRRNQRSGRFDDSGRYSPPSRYRQEEERPYSRGASRYDRDDRDYDRDRSYRDRDADRDRELSSATRTPPPPPPAAPTNNISQPPPAPPAPSHSPAPAMKNMTPAERQAFIRAEVQRRLDARKQALGVVTPSSTAVASPTLDTTIESRLAQEKKEAEERARDAEKQADEREKQRKEKLEAEKALKEGKFPSPTPTSTAPAPAPAPRPVPTPTTPASKVAPPPPKPRTRALPPPRKESAPRTVAPLVQEPVPPAPPVPTPTIRATVPPAVPRAPVEPVEDPEDAALRQRTEALNRRREERAAMLRKLEEEEEEARRAEEAYRARRDQFLAAKATSPTVSPTPSALSSPVPPPPPAPPVPVPVPPPAALTIAEEPEIEEAAPPPPPPPPPAPPTSAPPGDKSSTNPFSRLMKEGGGPTPPAPQAATANSNPFFRAQNAPPTVPPPPTSPGIPPPVKTTYHTAPKDSDDDWDDVMEKEDDDSTDEEVGTRDTRMGLAQQLFGTLLPSRPQSAGPPPQSTGSPASPPPPAPLAPAALPAPSAPPAPSASIAAPAPTGNRSALLSAIEGGSRLRKTVTNDRSAAPTSGKVIGGVAPPDHINAAPRPASPPSPPSAPASLSPAHFALPPASAGPPAAPLMGHGHRKTESVDWYNELSADVNRKEVDHLPATAEEDEEEDTGLTVPVIEVSEHAMEGGSELMDDVDRSTEFRVRSLYQYEGQREEDLNFAENMIITAHPSKSGGDWWYGTMVKDGKSGFFPQTYVQEVEQVHATALYAYESTNADELTFAEGDVLTIIDRSETDWWKAERDGLVFIVPAAYLEVTEDVDPARPGQSGLELGRGQGADRDHGDYAREFTTDVYSTPSPSPQDARDPQAPELQVTSSNHEEEEGEEEEEEEEEEEDAYYSLDEDDTSDNEGQTETYAHREAREAERRRVLEAAGLIVSSGPDSDHAQPLRPIITHLVVVDRPPTAADGADVSPAPDVRLPTSIGAISESSPRKRRPAPAAPERTHPSAKDLPPIPTLDLPDDTDTNNTLHISPNTNVDNHTARRRPGHIKTTSDGNSNLIHPDDAFERYEAFKKMQGVHNHSMSVSSFDTASLALSSPPRSPAASVTPSLRERESGESRTSHFLSFLGRHARSATPDNDRERKITVISGPILHTPVSIYSGGEPYGPPSEGSPMFGSSWASLVDRSALEGIPKAERKRQEAIFELISTEADYVRDLQLIVGLFYSRLMETLDEKSTASIFSNIEDILLTNTTFLSTLEERQRDCRLYVDHIGDLLERHMPNMRVYLNYCVNQANAGNVLRSTRESNPELAAQLQSLREHPSARNLDLSSYLLVPMQRLTRYPLLIRQIMQYTDPPPPSIPSQKFTSTTSLSTPPDRFSPPPPTSTRVSPVPPQLTLSFSSDIAERQAIASALHTAEKIADEVNEALREQEGRERLREISQELWIGQDRLDLTAPTRHLGARKLLKEGTLSKAKSGRRLRAVLCSDILVLMDEGEKGLYRVPISVTELQIRPAKTGRDDRLIRMHLSYPRGGDVIVLRAANVREAKAWTEAIVEAGNKAREGTKDVDGAEGGIAIGVH</sequence>
<dbReference type="GO" id="GO:0005509">
    <property type="term" value="F:calcium ion binding"/>
    <property type="evidence" value="ECO:0007669"/>
    <property type="project" value="InterPro"/>
</dbReference>
<feature type="domain" description="DH" evidence="10">
    <location>
        <begin position="1628"/>
        <end position="1856"/>
    </location>
</feature>
<dbReference type="Gene3D" id="2.30.30.40">
    <property type="entry name" value="SH3 Domains"/>
    <property type="match status" value="2"/>
</dbReference>
<evidence type="ECO:0000313" key="14">
    <source>
        <dbReference type="EMBL" id="KIJ12915.1"/>
    </source>
</evidence>
<dbReference type="EMBL" id="KN819358">
    <property type="protein sequence ID" value="KIJ12915.1"/>
    <property type="molecule type" value="Genomic_DNA"/>
</dbReference>
<feature type="compositionally biased region" description="Low complexity" evidence="7">
    <location>
        <begin position="689"/>
        <end position="705"/>
    </location>
</feature>
<keyword evidence="5" id="KW-0963">Cytoplasm</keyword>
<dbReference type="SMART" id="SM00325">
    <property type="entry name" value="RhoGEF"/>
    <property type="match status" value="1"/>
</dbReference>
<dbReference type="Gene3D" id="2.30.29.30">
    <property type="entry name" value="Pleckstrin-homology domain (PH domain)/Phosphotyrosine-binding domain (PTB)"/>
    <property type="match status" value="1"/>
</dbReference>
<evidence type="ECO:0000256" key="4">
    <source>
        <dbReference type="ARBA" id="ARBA00022443"/>
    </source>
</evidence>
<dbReference type="SUPFAM" id="SSF48065">
    <property type="entry name" value="DBL homology domain (DH-domain)"/>
    <property type="match status" value="1"/>
</dbReference>
<evidence type="ECO:0000256" key="2">
    <source>
        <dbReference type="ARBA" id="ARBA00015110"/>
    </source>
</evidence>
<feature type="compositionally biased region" description="Basic and acidic residues" evidence="7">
    <location>
        <begin position="1268"/>
        <end position="1281"/>
    </location>
</feature>
<keyword evidence="4 6" id="KW-0728">SH3 domain</keyword>
<dbReference type="PANTHER" id="PTHR46006:SF6">
    <property type="entry name" value="INTERSECTIN-2 ISOFORM X1"/>
    <property type="match status" value="1"/>
</dbReference>
<protein>
    <recommendedName>
        <fullName evidence="2">Actin cytoskeleton-regulatory complex protein PAN1</fullName>
    </recommendedName>
    <alternativeName>
        <fullName evidence="3">Actin cytoskeleton-regulatory complex protein pan1</fullName>
    </alternativeName>
</protein>
<comment type="subcellular location">
    <subcellularLocation>
        <location evidence="1">Cytoplasm</location>
    </subcellularLocation>
</comment>
<dbReference type="SUPFAM" id="SSF50729">
    <property type="entry name" value="PH domain-like"/>
    <property type="match status" value="1"/>
</dbReference>
<feature type="compositionally biased region" description="Low complexity" evidence="7">
    <location>
        <begin position="973"/>
        <end position="982"/>
    </location>
</feature>
<dbReference type="PROSITE" id="PS51082">
    <property type="entry name" value="WH2"/>
    <property type="match status" value="1"/>
</dbReference>
<dbReference type="PROSITE" id="PS50010">
    <property type="entry name" value="DH_2"/>
    <property type="match status" value="1"/>
</dbReference>